<reference evidence="4" key="2">
    <citation type="journal article" date="2022" name="Microb. Genom.">
        <title>A chromosome-scale genome assembly of the tomato pathogen Cladosporium fulvum reveals a compartmentalized genome architecture and the presence of a dispensable chromosome.</title>
        <authorList>
            <person name="Zaccaron A.Z."/>
            <person name="Chen L.H."/>
            <person name="Samaras A."/>
            <person name="Stergiopoulos I."/>
        </authorList>
    </citation>
    <scope>NUCLEOTIDE SEQUENCE</scope>
    <source>
        <strain evidence="4">Race5_Kim</strain>
    </source>
</reference>
<dbReference type="InterPro" id="IPR002889">
    <property type="entry name" value="WSC_carb-bd"/>
</dbReference>
<proteinExistence type="predicted"/>
<dbReference type="Pfam" id="PF14295">
    <property type="entry name" value="PAN_4"/>
    <property type="match status" value="3"/>
</dbReference>
<evidence type="ECO:0000256" key="1">
    <source>
        <dbReference type="SAM" id="MobiDB-lite"/>
    </source>
</evidence>
<reference evidence="4" key="1">
    <citation type="submission" date="2021-12" db="EMBL/GenBank/DDBJ databases">
        <authorList>
            <person name="Zaccaron A."/>
            <person name="Stergiopoulos I."/>
        </authorList>
    </citation>
    <scope>NUCLEOTIDE SEQUENCE</scope>
    <source>
        <strain evidence="4">Race5_Kim</strain>
    </source>
</reference>
<dbReference type="GeneID" id="71981690"/>
<name>A0A9Q8L534_PASFU</name>
<feature type="chain" id="PRO_5040292250" evidence="2">
    <location>
        <begin position="21"/>
        <end position="1249"/>
    </location>
</feature>
<dbReference type="Gene3D" id="3.40.50.1820">
    <property type="entry name" value="alpha/beta hydrolase"/>
    <property type="match status" value="1"/>
</dbReference>
<dbReference type="RefSeq" id="XP_047755320.1">
    <property type="nucleotide sequence ID" value="XM_047900960.1"/>
</dbReference>
<feature type="domain" description="WSC" evidence="3">
    <location>
        <begin position="408"/>
        <end position="500"/>
    </location>
</feature>
<dbReference type="PROSITE" id="PS51212">
    <property type="entry name" value="WSC"/>
    <property type="match status" value="4"/>
</dbReference>
<feature type="domain" description="WSC" evidence="3">
    <location>
        <begin position="1143"/>
        <end position="1245"/>
    </location>
</feature>
<feature type="region of interest" description="Disordered" evidence="1">
    <location>
        <begin position="950"/>
        <end position="1003"/>
    </location>
</feature>
<feature type="signal peptide" evidence="2">
    <location>
        <begin position="1"/>
        <end position="20"/>
    </location>
</feature>
<evidence type="ECO:0000313" key="5">
    <source>
        <dbReference type="Proteomes" id="UP000756132"/>
    </source>
</evidence>
<evidence type="ECO:0000259" key="3">
    <source>
        <dbReference type="PROSITE" id="PS51212"/>
    </source>
</evidence>
<organism evidence="4 5">
    <name type="scientific">Passalora fulva</name>
    <name type="common">Tomato leaf mold</name>
    <name type="synonym">Cladosporium fulvum</name>
    <dbReference type="NCBI Taxonomy" id="5499"/>
    <lineage>
        <taxon>Eukaryota</taxon>
        <taxon>Fungi</taxon>
        <taxon>Dikarya</taxon>
        <taxon>Ascomycota</taxon>
        <taxon>Pezizomycotina</taxon>
        <taxon>Dothideomycetes</taxon>
        <taxon>Dothideomycetidae</taxon>
        <taxon>Mycosphaerellales</taxon>
        <taxon>Mycosphaerellaceae</taxon>
        <taxon>Fulvia</taxon>
    </lineage>
</organism>
<dbReference type="OrthoDB" id="2019572at2759"/>
<gene>
    <name evidence="4" type="ORF">CLAFUR5_01812</name>
</gene>
<dbReference type="InterPro" id="IPR003609">
    <property type="entry name" value="Pan_app"/>
</dbReference>
<feature type="domain" description="WSC" evidence="3">
    <location>
        <begin position="516"/>
        <end position="608"/>
    </location>
</feature>
<dbReference type="Pfam" id="PF01822">
    <property type="entry name" value="WSC"/>
    <property type="match status" value="4"/>
</dbReference>
<dbReference type="AlphaFoldDB" id="A0A9Q8L534"/>
<feature type="compositionally biased region" description="Low complexity" evidence="1">
    <location>
        <begin position="830"/>
        <end position="872"/>
    </location>
</feature>
<dbReference type="KEGG" id="ffu:CLAFUR5_01812"/>
<evidence type="ECO:0000313" key="4">
    <source>
        <dbReference type="EMBL" id="UJO10954.1"/>
    </source>
</evidence>
<protein>
    <submittedName>
        <fullName evidence="4">Fungistatic metabolite</fullName>
    </submittedName>
</protein>
<dbReference type="SMART" id="SM00321">
    <property type="entry name" value="WSC"/>
    <property type="match status" value="4"/>
</dbReference>
<dbReference type="InterPro" id="IPR029058">
    <property type="entry name" value="AB_hydrolase_fold"/>
</dbReference>
<dbReference type="SUPFAM" id="SSF53474">
    <property type="entry name" value="alpha/beta-Hydrolases"/>
    <property type="match status" value="1"/>
</dbReference>
<dbReference type="PANTHER" id="PTHR35560:SF3">
    <property type="entry name" value="PEPTIDASE S9 PROLYL OLIGOPEPTIDASE CATALYTIC DOMAIN-CONTAINING PROTEIN"/>
    <property type="match status" value="1"/>
</dbReference>
<evidence type="ECO:0000256" key="2">
    <source>
        <dbReference type="SAM" id="SignalP"/>
    </source>
</evidence>
<accession>A0A9Q8L534</accession>
<dbReference type="Gene3D" id="3.50.4.10">
    <property type="entry name" value="Hepatocyte Growth Factor"/>
    <property type="match status" value="1"/>
</dbReference>
<dbReference type="EMBL" id="CP090163">
    <property type="protein sequence ID" value="UJO10954.1"/>
    <property type="molecule type" value="Genomic_DNA"/>
</dbReference>
<feature type="region of interest" description="Disordered" evidence="1">
    <location>
        <begin position="830"/>
        <end position="875"/>
    </location>
</feature>
<keyword evidence="2" id="KW-0732">Signal</keyword>
<feature type="domain" description="WSC" evidence="3">
    <location>
        <begin position="1037"/>
        <end position="1129"/>
    </location>
</feature>
<dbReference type="PANTHER" id="PTHR35560">
    <property type="entry name" value="BLL0132 PROTEIN"/>
    <property type="match status" value="1"/>
</dbReference>
<dbReference type="Proteomes" id="UP000756132">
    <property type="component" value="Chromosome 1"/>
</dbReference>
<dbReference type="OMA" id="EFVGCYM"/>
<sequence length="1249" mass="129961">MRTPILSAAFAASFSATVQAQQYSGDVIPNSLPNVPGSEATYFRIADPLKKNNNLTLTNYYSYGQNNKRIVEANVQRAVVMIHGLNRDPGTYMSNMRSALAQVTSDPNVNFDTVAIMAPYFANGDDKNTGFPWTNGLGAGLGSTSNALVWKGSQWSAGGNNQYPDSSKTTSSYTVLDQIIQYFDNPTLFPKLNQIVIAGHSLGAQTVQRYAALGNQLNTRTPVSYWIGNPNSYVWLSTDRPLPTGSCSTYDDYREGYNKFTDYPMTYGKSLVASGRAAILSNFNAKAINYARGTQDLGDDSSTCAPGTTGKDRNERFFNFIKAFPPSCSNPAGRNCDTVDFVNMGHDGGGMMASPAGQARLFLDNFYGNGSRAYDFGYPRQQAGDDPFPNPSLNTTSSSINNNTYAGNMTYWGCWSDQTQRTLTNMTYQSDANTIELCTQTCADGGNTIAGLEATNQCYCGTSLGYQAQQVVDSSCQYSCPGNSSQICGGYNRLSLFSSGRPKVLAAPSTPETVGDFYYASCYTEGANNARALTGKSTQGNFMTLDYCANFCSGYRYFGAEYGRECYCGNGFSNSPNRTADNDCSYLCANDSTQFCGAGNRLTVYQNPSWVAPSSVSTTTAATATSPGSPQSTGVSCPASNNAIVTSGGKNFTTECGVDHYAGDLTSLNVNSFQHCIDACAQNSQCVDVSLYGTACYMKSNVGAAIANDQIWGAKLQVSGSTSSASTTIGSSTTSTTASASNTAVVCPAADNTTIVSNGASFLVECGIDRAGGDMKSLGVSSFQQCIDACATTPGCVDVSLSGSACYLKSTLAAAVNNGGIWGAKLVTTSTSSSTSGSASSSSTSSTTGSGVTSSSVSPPSSSATPVTCPSSDGTTVTSNGVSFLVECGIDHAGGDMKSLGVSSFRQCIDACATTPGCVDVALSGSACYLKSQLGAAVNNGVWGAKVVTAPTSSSSGSVSSTSSSTSTSTASSSTTTSSEASSDSATSSSTATQPSATSSSTASTFSTITTTSSSITSTSSIQTSTSTSQAQALPSGFVSVGCFVDSNVRVLPKSRGSSNAQTPQQCAMDCQAQGYKYSGTEWSQECWCGNAAPKSSVAAPWSDCNMACKGDKTQKCGDSNRISVVQDTTWQQTFFARQSYNTWNLMSCYVDSGSSRTLSRGVSLSAFGGASNATISNCLDACAASGYTYCGEEYYSECYGSMTAPTANVAAGDDPLSAGCNYPCNGNKTEACGGSNRILVYINNGTSA</sequence>
<keyword evidence="5" id="KW-1185">Reference proteome</keyword>